<protein>
    <submittedName>
        <fullName evidence="1">Uncharacterized protein</fullName>
    </submittedName>
</protein>
<dbReference type="AlphaFoldDB" id="A0A0Q3MHI3"/>
<proteinExistence type="predicted"/>
<evidence type="ECO:0000313" key="2">
    <source>
        <dbReference type="Proteomes" id="UP000051836"/>
    </source>
</evidence>
<keyword evidence="2" id="KW-1185">Reference proteome</keyword>
<organism evidence="1 2">
    <name type="scientific">Amazona aestiva</name>
    <name type="common">Blue-fronted Amazon parrot</name>
    <dbReference type="NCBI Taxonomy" id="12930"/>
    <lineage>
        <taxon>Eukaryota</taxon>
        <taxon>Metazoa</taxon>
        <taxon>Chordata</taxon>
        <taxon>Craniata</taxon>
        <taxon>Vertebrata</taxon>
        <taxon>Euteleostomi</taxon>
        <taxon>Archelosauria</taxon>
        <taxon>Archosauria</taxon>
        <taxon>Dinosauria</taxon>
        <taxon>Saurischia</taxon>
        <taxon>Theropoda</taxon>
        <taxon>Coelurosauria</taxon>
        <taxon>Aves</taxon>
        <taxon>Neognathae</taxon>
        <taxon>Neoaves</taxon>
        <taxon>Telluraves</taxon>
        <taxon>Australaves</taxon>
        <taxon>Psittaciformes</taxon>
        <taxon>Psittacidae</taxon>
        <taxon>Amazona</taxon>
    </lineage>
</organism>
<comment type="caution">
    <text evidence="1">The sequence shown here is derived from an EMBL/GenBank/DDBJ whole genome shotgun (WGS) entry which is preliminary data.</text>
</comment>
<accession>A0A0Q3MHI3</accession>
<name>A0A0Q3MHI3_AMAAE</name>
<evidence type="ECO:0000313" key="1">
    <source>
        <dbReference type="EMBL" id="KQK81911.1"/>
    </source>
</evidence>
<dbReference type="EMBL" id="LMAW01002114">
    <property type="protein sequence ID" value="KQK81911.1"/>
    <property type="molecule type" value="Genomic_DNA"/>
</dbReference>
<gene>
    <name evidence="1" type="ORF">AAES_75880</name>
</gene>
<dbReference type="Proteomes" id="UP000051836">
    <property type="component" value="Unassembled WGS sequence"/>
</dbReference>
<sequence>MIDDQGKRMRLPEWTDRYTDTTMRGIPLRLQDHPAKSEDLEDLVIQEAYYYFIGIQLASASVFSTDLIFETKACGVTDTSFSYQRITLPRDDSKWEIILKCREPGEGEDHANKPCWRASEHGDLWLKGASEQDKLVEAVGEVDGGLYIFLETWNFTR</sequence>
<reference evidence="1 2" key="1">
    <citation type="submission" date="2015-10" db="EMBL/GenBank/DDBJ databases">
        <authorList>
            <person name="Gilbert D.G."/>
        </authorList>
    </citation>
    <scope>NUCLEOTIDE SEQUENCE [LARGE SCALE GENOMIC DNA]</scope>
    <source>
        <strain evidence="1">FVVF132</strain>
    </source>
</reference>